<keyword evidence="2" id="KW-1185">Reference proteome</keyword>
<evidence type="ECO:0000313" key="2">
    <source>
        <dbReference type="Proteomes" id="UP000299102"/>
    </source>
</evidence>
<reference evidence="1 2" key="1">
    <citation type="journal article" date="2019" name="Commun. Biol.">
        <title>The bagworm genome reveals a unique fibroin gene that provides high tensile strength.</title>
        <authorList>
            <person name="Kono N."/>
            <person name="Nakamura H."/>
            <person name="Ohtoshi R."/>
            <person name="Tomita M."/>
            <person name="Numata K."/>
            <person name="Arakawa K."/>
        </authorList>
    </citation>
    <scope>NUCLEOTIDE SEQUENCE [LARGE SCALE GENOMIC DNA]</scope>
</reference>
<protein>
    <submittedName>
        <fullName evidence="1">Uncharacterized protein</fullName>
    </submittedName>
</protein>
<dbReference type="Proteomes" id="UP000299102">
    <property type="component" value="Unassembled WGS sequence"/>
</dbReference>
<name>A0A4C2A5K7_EUMVA</name>
<organism evidence="1 2">
    <name type="scientific">Eumeta variegata</name>
    <name type="common">Bagworm moth</name>
    <name type="synonym">Eumeta japonica</name>
    <dbReference type="NCBI Taxonomy" id="151549"/>
    <lineage>
        <taxon>Eukaryota</taxon>
        <taxon>Metazoa</taxon>
        <taxon>Ecdysozoa</taxon>
        <taxon>Arthropoda</taxon>
        <taxon>Hexapoda</taxon>
        <taxon>Insecta</taxon>
        <taxon>Pterygota</taxon>
        <taxon>Neoptera</taxon>
        <taxon>Endopterygota</taxon>
        <taxon>Lepidoptera</taxon>
        <taxon>Glossata</taxon>
        <taxon>Ditrysia</taxon>
        <taxon>Tineoidea</taxon>
        <taxon>Psychidae</taxon>
        <taxon>Oiketicinae</taxon>
        <taxon>Eumeta</taxon>
    </lineage>
</organism>
<dbReference type="AlphaFoldDB" id="A0A4C2A5K7"/>
<dbReference type="EMBL" id="BGZK01002484">
    <property type="protein sequence ID" value="GBP94275.1"/>
    <property type="molecule type" value="Genomic_DNA"/>
</dbReference>
<comment type="caution">
    <text evidence="1">The sequence shown here is derived from an EMBL/GenBank/DDBJ whole genome shotgun (WGS) entry which is preliminary data.</text>
</comment>
<proteinExistence type="predicted"/>
<evidence type="ECO:0000313" key="1">
    <source>
        <dbReference type="EMBL" id="GBP94275.1"/>
    </source>
</evidence>
<gene>
    <name evidence="1" type="ORF">EVAR_102922_1</name>
</gene>
<sequence length="147" mass="16287">MRRHRLWCYVCTEISKLRVVAVRRSIRGAAPVFGSTHAPRAACVSPSWARGAISTALLFAGGIREIDHLREQGYPERRSHTSVRLEYLPPYDVYEPSLRLLHLVAGGCGYEPVARTRHSSEGHCSGHSLMATFCPPSGVHQLAPCPR</sequence>
<accession>A0A4C2A5K7</accession>